<dbReference type="InterPro" id="IPR005814">
    <property type="entry name" value="Aminotrans_3"/>
</dbReference>
<dbReference type="Gene3D" id="3.90.1150.10">
    <property type="entry name" value="Aspartate Aminotransferase, domain 1"/>
    <property type="match status" value="1"/>
</dbReference>
<name>A0A7G9ZBC0_9EURY</name>
<protein>
    <submittedName>
        <fullName evidence="1">Acetylornithine/succinyldiaminopimelate aminotransferase</fullName>
        <ecNumber evidence="1">2.6.1.17</ecNumber>
    </submittedName>
</protein>
<sequence length="77" mass="8470">MCARWGLDATSRDCSSLMGPWTPITRDRIVVEGFKEGIVLLPCGDSAIRFSPPLVITKEEVNTGLDRFEAAVKKVFA</sequence>
<dbReference type="GO" id="GO:0009016">
    <property type="term" value="F:succinyldiaminopimelate transaminase activity"/>
    <property type="evidence" value="ECO:0007669"/>
    <property type="project" value="UniProtKB-EC"/>
</dbReference>
<dbReference type="EMBL" id="MT631692">
    <property type="protein sequence ID" value="QNO57554.1"/>
    <property type="molecule type" value="Genomic_DNA"/>
</dbReference>
<keyword evidence="1" id="KW-0808">Transferase</keyword>
<dbReference type="GO" id="GO:0030170">
    <property type="term" value="F:pyridoxal phosphate binding"/>
    <property type="evidence" value="ECO:0007669"/>
    <property type="project" value="InterPro"/>
</dbReference>
<reference evidence="1" key="1">
    <citation type="submission" date="2020-06" db="EMBL/GenBank/DDBJ databases">
        <title>Unique genomic features of the anaerobic methanotrophic archaea.</title>
        <authorList>
            <person name="Chadwick G.L."/>
            <person name="Skennerton C.T."/>
            <person name="Laso-Perez R."/>
            <person name="Leu A.O."/>
            <person name="Speth D.R."/>
            <person name="Yu H."/>
            <person name="Morgan-Lang C."/>
            <person name="Hatzenpichler R."/>
            <person name="Goudeau D."/>
            <person name="Malmstrom R."/>
            <person name="Brazelton W.J."/>
            <person name="Woyke T."/>
            <person name="Hallam S.J."/>
            <person name="Tyson G.W."/>
            <person name="Wegener G."/>
            <person name="Boetius A."/>
            <person name="Orphan V."/>
        </authorList>
    </citation>
    <scope>NUCLEOTIDE SEQUENCE</scope>
</reference>
<gene>
    <name evidence="1" type="primary">argD_2</name>
    <name evidence="1" type="ORF">KFNHKPCL_00002</name>
</gene>
<dbReference type="InterPro" id="IPR015422">
    <property type="entry name" value="PyrdxlP-dep_Trfase_small"/>
</dbReference>
<keyword evidence="1" id="KW-0032">Aminotransferase</keyword>
<accession>A0A7G9ZBC0</accession>
<dbReference type="InterPro" id="IPR015424">
    <property type="entry name" value="PyrdxlP-dep_Trfase"/>
</dbReference>
<organism evidence="1">
    <name type="scientific">Candidatus Methanophaga sp. ANME-1 ERB7</name>
    <dbReference type="NCBI Taxonomy" id="2759913"/>
    <lineage>
        <taxon>Archaea</taxon>
        <taxon>Methanobacteriati</taxon>
        <taxon>Methanobacteriota</taxon>
        <taxon>Stenosarchaea group</taxon>
        <taxon>Methanomicrobia</taxon>
        <taxon>Candidatus Methanophagales</taxon>
        <taxon>Candidatus Methanophagaceae</taxon>
        <taxon>Candidatus Methanophaga</taxon>
    </lineage>
</organism>
<dbReference type="SUPFAM" id="SSF53383">
    <property type="entry name" value="PLP-dependent transferases"/>
    <property type="match status" value="1"/>
</dbReference>
<dbReference type="EC" id="2.6.1.17" evidence="1"/>
<dbReference type="AlphaFoldDB" id="A0A7G9ZBC0"/>
<dbReference type="Pfam" id="PF00202">
    <property type="entry name" value="Aminotran_3"/>
    <property type="match status" value="1"/>
</dbReference>
<evidence type="ECO:0000313" key="1">
    <source>
        <dbReference type="EMBL" id="QNO57554.1"/>
    </source>
</evidence>
<proteinExistence type="predicted"/>